<keyword evidence="7" id="KW-0413">Isomerase</keyword>
<feature type="compositionally biased region" description="Basic residues" evidence="11">
    <location>
        <begin position="811"/>
        <end position="825"/>
    </location>
</feature>
<evidence type="ECO:0000259" key="13">
    <source>
        <dbReference type="PROSITE" id="PS51194"/>
    </source>
</evidence>
<feature type="region of interest" description="Disordered" evidence="11">
    <location>
        <begin position="773"/>
        <end position="828"/>
    </location>
</feature>
<dbReference type="GO" id="GO:0043138">
    <property type="term" value="F:3'-5' DNA helicase activity"/>
    <property type="evidence" value="ECO:0007669"/>
    <property type="project" value="UniProtKB-EC"/>
</dbReference>
<accession>A0A9K3KSN0</accession>
<dbReference type="CDD" id="cd18794">
    <property type="entry name" value="SF2_C_RecQ"/>
    <property type="match status" value="1"/>
</dbReference>
<dbReference type="GO" id="GO:0000724">
    <property type="term" value="P:double-strand break repair via homologous recombination"/>
    <property type="evidence" value="ECO:0007669"/>
    <property type="project" value="TreeGrafter"/>
</dbReference>
<feature type="region of interest" description="Disordered" evidence="11">
    <location>
        <begin position="843"/>
        <end position="888"/>
    </location>
</feature>
<dbReference type="GO" id="GO:0016787">
    <property type="term" value="F:hydrolase activity"/>
    <property type="evidence" value="ECO:0007669"/>
    <property type="project" value="UniProtKB-KW"/>
</dbReference>
<evidence type="ECO:0000256" key="7">
    <source>
        <dbReference type="ARBA" id="ARBA00023235"/>
    </source>
</evidence>
<dbReference type="AlphaFoldDB" id="A0A9K3KSN0"/>
<feature type="domain" description="Helicase ATP-binding" evidence="12">
    <location>
        <begin position="284"/>
        <end position="461"/>
    </location>
</feature>
<keyword evidence="3" id="KW-0378">Hydrolase</keyword>
<dbReference type="Pfam" id="PF00271">
    <property type="entry name" value="Helicase_C"/>
    <property type="match status" value="1"/>
</dbReference>
<dbReference type="InterPro" id="IPR014001">
    <property type="entry name" value="Helicase_ATP-bd"/>
</dbReference>
<dbReference type="GO" id="GO:0005524">
    <property type="term" value="F:ATP binding"/>
    <property type="evidence" value="ECO:0007669"/>
    <property type="project" value="UniProtKB-KW"/>
</dbReference>
<dbReference type="Proteomes" id="UP000693970">
    <property type="component" value="Unassembled WGS sequence"/>
</dbReference>
<feature type="compositionally biased region" description="Polar residues" evidence="11">
    <location>
        <begin position="78"/>
        <end position="89"/>
    </location>
</feature>
<dbReference type="GO" id="GO:0005694">
    <property type="term" value="C:chromosome"/>
    <property type="evidence" value="ECO:0007669"/>
    <property type="project" value="TreeGrafter"/>
</dbReference>
<dbReference type="PANTHER" id="PTHR13710">
    <property type="entry name" value="DNA HELICASE RECQ FAMILY MEMBER"/>
    <property type="match status" value="1"/>
</dbReference>
<keyword evidence="6" id="KW-0238">DNA-binding</keyword>
<evidence type="ECO:0000256" key="10">
    <source>
        <dbReference type="SAM" id="Coils"/>
    </source>
</evidence>
<evidence type="ECO:0000313" key="15">
    <source>
        <dbReference type="Proteomes" id="UP000693970"/>
    </source>
</evidence>
<comment type="similarity">
    <text evidence="1">Belongs to the helicase family. RecQ subfamily.</text>
</comment>
<keyword evidence="2" id="KW-0547">Nucleotide-binding</keyword>
<evidence type="ECO:0000256" key="3">
    <source>
        <dbReference type="ARBA" id="ARBA00022801"/>
    </source>
</evidence>
<keyword evidence="5" id="KW-0067">ATP-binding</keyword>
<evidence type="ECO:0000256" key="6">
    <source>
        <dbReference type="ARBA" id="ARBA00023125"/>
    </source>
</evidence>
<dbReference type="EC" id="5.6.2.4" evidence="9"/>
<dbReference type="GO" id="GO:0005737">
    <property type="term" value="C:cytoplasm"/>
    <property type="evidence" value="ECO:0007669"/>
    <property type="project" value="TreeGrafter"/>
</dbReference>
<feature type="region of interest" description="Disordered" evidence="11">
    <location>
        <begin position="132"/>
        <end position="184"/>
    </location>
</feature>
<gene>
    <name evidence="14" type="ORF">IV203_017038</name>
</gene>
<dbReference type="InterPro" id="IPR001650">
    <property type="entry name" value="Helicase_C-like"/>
</dbReference>
<dbReference type="PANTHER" id="PTHR13710:SF105">
    <property type="entry name" value="ATP-DEPENDENT DNA HELICASE Q1"/>
    <property type="match status" value="1"/>
</dbReference>
<dbReference type="GO" id="GO:0003677">
    <property type="term" value="F:DNA binding"/>
    <property type="evidence" value="ECO:0007669"/>
    <property type="project" value="UniProtKB-KW"/>
</dbReference>
<dbReference type="NCBIfam" id="TIGR00614">
    <property type="entry name" value="recQ_fam"/>
    <property type="match status" value="1"/>
</dbReference>
<sequence length="888" mass="99804">MSSTSRKSLSRLIRERDQKRERVLQLFEERKRINDEMSSLNAQLYQLDEDIERLEEEQNNQFNLQSFVKQESEIGDSESVSSHLTPTHHQQQQQQQQQEPSLTMNPDELLTGPATQDAVEDNSMLDDRELLTDPLTWTQPEVTTEQRPSSSSGSLSNGRAPLRPLDVRPVERKQLAKRKKDTDAAAAAAVDNLDAYLVSNNNDNVDHDWEGEDEMGNSSLAVGVATAAPAPPRRVTLVGSASPYFSSPTARNVPKCPYSTHDITQTLRQSFRLQSFRENQLEIIQTTLSGKDCFVLMKTGGGKSLLYQLPAVLESPKITLVVSPLLSLIQDQENQMNDFVPHSCVSFTSGMGAELHNANWSRVRDVTGGVMMILVTPEKVFKSNKLKSELQKLEEQNRLGRFVIDECHCACQWGHDFRPDYAKISVLRTHFPRVPILAVTATASDQVREDCAKIFQLSNDYAYFRSTANRPNLKYQVRPKESAADVIQDMVAFIRKNHPRSAGIVYTYSRKDADTVARDLCSAGIVAESYHSDIDAVQKRDIHESWMRNETQVVVATIAFGLGINKPDVRFVLHHTLSKTLEAYYQESGRAGRDGKPSDCVLYYSPKDVPRMIRMIDGESNADLFVTMVKYAQQFGDDKACRALILRNMGEPNQTLEGCQGLSDMVEKRDVTSHAATVLQLLQLHRNENMTMPMLVKCWRQNPKQAPECVRNNPPGKDLTPSDCERIIVGLLVNKLIEPNCRYTAYDTVVYLSCTPMAVSFIKSNKARMTLPLPKKIAKTGKMSSKSSEVKETENAKLTKRKRSSSTAGKEKKKSPKNRSSKTHKSSVDANIEVIDLLDECDNDHPVVMDDGRSLPTRKANSRRPTETPLGYNSDSEDESDSEFEFEG</sequence>
<evidence type="ECO:0000259" key="12">
    <source>
        <dbReference type="PROSITE" id="PS51192"/>
    </source>
</evidence>
<name>A0A9K3KSN0_9STRA</name>
<dbReference type="SMART" id="SM00490">
    <property type="entry name" value="HELICc"/>
    <property type="match status" value="1"/>
</dbReference>
<reference evidence="14" key="2">
    <citation type="submission" date="2021-04" db="EMBL/GenBank/DDBJ databases">
        <authorList>
            <person name="Podell S."/>
        </authorList>
    </citation>
    <scope>NUCLEOTIDE SEQUENCE</scope>
    <source>
        <strain evidence="14">Hildebrandi</strain>
    </source>
</reference>
<feature type="compositionally biased region" description="Basic and acidic residues" evidence="11">
    <location>
        <begin position="165"/>
        <end position="174"/>
    </location>
</feature>
<dbReference type="EMBL" id="JAGRRH010000020">
    <property type="protein sequence ID" value="KAG7348333.1"/>
    <property type="molecule type" value="Genomic_DNA"/>
</dbReference>
<dbReference type="PROSITE" id="PS51194">
    <property type="entry name" value="HELICASE_CTER"/>
    <property type="match status" value="1"/>
</dbReference>
<keyword evidence="15" id="KW-1185">Reference proteome</keyword>
<organism evidence="14 15">
    <name type="scientific">Nitzschia inconspicua</name>
    <dbReference type="NCBI Taxonomy" id="303405"/>
    <lineage>
        <taxon>Eukaryota</taxon>
        <taxon>Sar</taxon>
        <taxon>Stramenopiles</taxon>
        <taxon>Ochrophyta</taxon>
        <taxon>Bacillariophyta</taxon>
        <taxon>Bacillariophyceae</taxon>
        <taxon>Bacillariophycidae</taxon>
        <taxon>Bacillariales</taxon>
        <taxon>Bacillariaceae</taxon>
        <taxon>Nitzschia</taxon>
    </lineage>
</organism>
<feature type="region of interest" description="Disordered" evidence="11">
    <location>
        <begin position="71"/>
        <end position="113"/>
    </location>
</feature>
<dbReference type="FunFam" id="3.40.50.300:FF:001456">
    <property type="entry name" value="ATP-dependent DNA helicase"/>
    <property type="match status" value="1"/>
</dbReference>
<dbReference type="SMART" id="SM00487">
    <property type="entry name" value="DEXDc"/>
    <property type="match status" value="1"/>
</dbReference>
<feature type="domain" description="Helicase C-terminal" evidence="13">
    <location>
        <begin position="486"/>
        <end position="636"/>
    </location>
</feature>
<comment type="caution">
    <text evidence="14">The sequence shown here is derived from an EMBL/GenBank/DDBJ whole genome shotgun (WGS) entry which is preliminary data.</text>
</comment>
<dbReference type="InterPro" id="IPR004589">
    <property type="entry name" value="DNA_helicase_ATP-dep_RecQ"/>
</dbReference>
<evidence type="ECO:0000256" key="4">
    <source>
        <dbReference type="ARBA" id="ARBA00022806"/>
    </source>
</evidence>
<reference evidence="14" key="1">
    <citation type="journal article" date="2021" name="Sci. Rep.">
        <title>Diploid genomic architecture of Nitzschia inconspicua, an elite biomass production diatom.</title>
        <authorList>
            <person name="Oliver A."/>
            <person name="Podell S."/>
            <person name="Pinowska A."/>
            <person name="Traller J.C."/>
            <person name="Smith S.R."/>
            <person name="McClure R."/>
            <person name="Beliaev A."/>
            <person name="Bohutskyi P."/>
            <person name="Hill E.A."/>
            <person name="Rabines A."/>
            <person name="Zheng H."/>
            <person name="Allen L.Z."/>
            <person name="Kuo A."/>
            <person name="Grigoriev I.V."/>
            <person name="Allen A.E."/>
            <person name="Hazlebeck D."/>
            <person name="Allen E.E."/>
        </authorList>
    </citation>
    <scope>NUCLEOTIDE SEQUENCE</scope>
    <source>
        <strain evidence="14">Hildebrandi</strain>
    </source>
</reference>
<evidence type="ECO:0000256" key="9">
    <source>
        <dbReference type="ARBA" id="ARBA00034808"/>
    </source>
</evidence>
<evidence type="ECO:0000256" key="8">
    <source>
        <dbReference type="ARBA" id="ARBA00034617"/>
    </source>
</evidence>
<evidence type="ECO:0000256" key="1">
    <source>
        <dbReference type="ARBA" id="ARBA00005446"/>
    </source>
</evidence>
<keyword evidence="10" id="KW-0175">Coiled coil</keyword>
<protein>
    <recommendedName>
        <fullName evidence="9">DNA 3'-5' helicase</fullName>
        <ecNumber evidence="9">5.6.2.4</ecNumber>
    </recommendedName>
</protein>
<feature type="compositionally biased region" description="Acidic residues" evidence="11">
    <location>
        <begin position="875"/>
        <end position="888"/>
    </location>
</feature>
<proteinExistence type="inferred from homology"/>
<feature type="compositionally biased region" description="Basic and acidic residues" evidence="11">
    <location>
        <begin position="843"/>
        <end position="853"/>
    </location>
</feature>
<feature type="coiled-coil region" evidence="10">
    <location>
        <begin position="9"/>
        <end position="57"/>
    </location>
</feature>
<evidence type="ECO:0000256" key="11">
    <source>
        <dbReference type="SAM" id="MobiDB-lite"/>
    </source>
</evidence>
<feature type="compositionally biased region" description="Basic and acidic residues" evidence="11">
    <location>
        <begin position="788"/>
        <end position="797"/>
    </location>
</feature>
<evidence type="ECO:0000313" key="14">
    <source>
        <dbReference type="EMBL" id="KAG7348333.1"/>
    </source>
</evidence>
<dbReference type="InterPro" id="IPR011545">
    <property type="entry name" value="DEAD/DEAH_box_helicase_dom"/>
</dbReference>
<dbReference type="OrthoDB" id="10261556at2759"/>
<evidence type="ECO:0000256" key="5">
    <source>
        <dbReference type="ARBA" id="ARBA00022840"/>
    </source>
</evidence>
<evidence type="ECO:0000256" key="2">
    <source>
        <dbReference type="ARBA" id="ARBA00022741"/>
    </source>
</evidence>
<dbReference type="GO" id="GO:0009378">
    <property type="term" value="F:four-way junction helicase activity"/>
    <property type="evidence" value="ECO:0007669"/>
    <property type="project" value="TreeGrafter"/>
</dbReference>
<dbReference type="Pfam" id="PF00270">
    <property type="entry name" value="DEAD"/>
    <property type="match status" value="1"/>
</dbReference>
<comment type="catalytic activity">
    <reaction evidence="8">
        <text>Couples ATP hydrolysis with the unwinding of duplex DNA by translocating in the 3'-5' direction.</text>
        <dbReference type="EC" id="5.6.2.4"/>
    </reaction>
</comment>
<keyword evidence="4 14" id="KW-0347">Helicase</keyword>
<feature type="compositionally biased region" description="Polar residues" evidence="11">
    <location>
        <begin position="135"/>
        <end position="148"/>
    </location>
</feature>
<dbReference type="PROSITE" id="PS51192">
    <property type="entry name" value="HELICASE_ATP_BIND_1"/>
    <property type="match status" value="1"/>
</dbReference>